<sequence>MKGQDLLEIVEPNDLFEYIIQLLETYSMQQVSNIAKFEKISKAIANKLVDIIEEANRFM</sequence>
<dbReference type="EMBL" id="CAJVQB010002668">
    <property type="protein sequence ID" value="CAG8583254.1"/>
    <property type="molecule type" value="Genomic_DNA"/>
</dbReference>
<name>A0ABN7UIJ7_GIGMA</name>
<keyword evidence="2" id="KW-1185">Reference proteome</keyword>
<dbReference type="Proteomes" id="UP000789901">
    <property type="component" value="Unassembled WGS sequence"/>
</dbReference>
<evidence type="ECO:0000313" key="1">
    <source>
        <dbReference type="EMBL" id="CAG8583254.1"/>
    </source>
</evidence>
<protein>
    <submittedName>
        <fullName evidence="1">17428_t:CDS:1</fullName>
    </submittedName>
</protein>
<comment type="caution">
    <text evidence="1">The sequence shown here is derived from an EMBL/GenBank/DDBJ whole genome shotgun (WGS) entry which is preliminary data.</text>
</comment>
<proteinExistence type="predicted"/>
<evidence type="ECO:0000313" key="2">
    <source>
        <dbReference type="Proteomes" id="UP000789901"/>
    </source>
</evidence>
<organism evidence="1 2">
    <name type="scientific">Gigaspora margarita</name>
    <dbReference type="NCBI Taxonomy" id="4874"/>
    <lineage>
        <taxon>Eukaryota</taxon>
        <taxon>Fungi</taxon>
        <taxon>Fungi incertae sedis</taxon>
        <taxon>Mucoromycota</taxon>
        <taxon>Glomeromycotina</taxon>
        <taxon>Glomeromycetes</taxon>
        <taxon>Diversisporales</taxon>
        <taxon>Gigasporaceae</taxon>
        <taxon>Gigaspora</taxon>
    </lineage>
</organism>
<gene>
    <name evidence="1" type="ORF">GMARGA_LOCUS6050</name>
</gene>
<reference evidence="1 2" key="1">
    <citation type="submission" date="2021-06" db="EMBL/GenBank/DDBJ databases">
        <authorList>
            <person name="Kallberg Y."/>
            <person name="Tangrot J."/>
            <person name="Rosling A."/>
        </authorList>
    </citation>
    <scope>NUCLEOTIDE SEQUENCE [LARGE SCALE GENOMIC DNA]</scope>
    <source>
        <strain evidence="1 2">120-4 pot B 10/14</strain>
    </source>
</reference>
<accession>A0ABN7UIJ7</accession>